<evidence type="ECO:0000256" key="2">
    <source>
        <dbReference type="SAM" id="SignalP"/>
    </source>
</evidence>
<protein>
    <submittedName>
        <fullName evidence="3">Uncharacterized protein</fullName>
    </submittedName>
</protein>
<evidence type="ECO:0000256" key="1">
    <source>
        <dbReference type="SAM" id="Coils"/>
    </source>
</evidence>
<name>A0A7X0H8F0_9BACT</name>
<organism evidence="3 4">
    <name type="scientific">Algisphaera agarilytica</name>
    <dbReference type="NCBI Taxonomy" id="1385975"/>
    <lineage>
        <taxon>Bacteria</taxon>
        <taxon>Pseudomonadati</taxon>
        <taxon>Planctomycetota</taxon>
        <taxon>Phycisphaerae</taxon>
        <taxon>Phycisphaerales</taxon>
        <taxon>Phycisphaeraceae</taxon>
        <taxon>Algisphaera</taxon>
    </lineage>
</organism>
<feature type="coiled-coil region" evidence="1">
    <location>
        <begin position="31"/>
        <end position="58"/>
    </location>
</feature>
<proteinExistence type="predicted"/>
<accession>A0A7X0H8F0</accession>
<dbReference type="EMBL" id="JACHGY010000001">
    <property type="protein sequence ID" value="MBB6431187.1"/>
    <property type="molecule type" value="Genomic_DNA"/>
</dbReference>
<dbReference type="Proteomes" id="UP000541810">
    <property type="component" value="Unassembled WGS sequence"/>
</dbReference>
<dbReference type="AlphaFoldDB" id="A0A7X0H8F0"/>
<comment type="caution">
    <text evidence="3">The sequence shown here is derived from an EMBL/GenBank/DDBJ whole genome shotgun (WGS) entry which is preliminary data.</text>
</comment>
<keyword evidence="1" id="KW-0175">Coiled coil</keyword>
<evidence type="ECO:0000313" key="4">
    <source>
        <dbReference type="Proteomes" id="UP000541810"/>
    </source>
</evidence>
<reference evidence="3 4" key="1">
    <citation type="submission" date="2020-08" db="EMBL/GenBank/DDBJ databases">
        <title>Genomic Encyclopedia of Type Strains, Phase IV (KMG-IV): sequencing the most valuable type-strain genomes for metagenomic binning, comparative biology and taxonomic classification.</title>
        <authorList>
            <person name="Goeker M."/>
        </authorList>
    </citation>
    <scope>NUCLEOTIDE SEQUENCE [LARGE SCALE GENOMIC DNA]</scope>
    <source>
        <strain evidence="3 4">DSM 103725</strain>
    </source>
</reference>
<feature type="chain" id="PRO_5031163896" evidence="2">
    <location>
        <begin position="27"/>
        <end position="363"/>
    </location>
</feature>
<evidence type="ECO:0000313" key="3">
    <source>
        <dbReference type="EMBL" id="MBB6431187.1"/>
    </source>
</evidence>
<feature type="signal peptide" evidence="2">
    <location>
        <begin position="1"/>
        <end position="26"/>
    </location>
</feature>
<keyword evidence="4" id="KW-1185">Reference proteome</keyword>
<sequence>MQAYGMKTLLLPLCCLVAFLPTGISAQPSVEEQMLEELKLLRADVKALKAQVDSLEEKLSEQPKPVDEVEDLGPWGDAWQERKADPEKLAEIEAKINGHLTEGEALQLVQEIDLLTAGQNSFSPQDPQTRLLAKIGNLHPPVIIDAMSLHNLHHHIDYGLNRIKWRDHKELVLDQLAQQPGLVKVLISNGWVEEATPTLLDGLRAREDLPIEWFRAALVVAEPGDHDAVARYFAGMEAWEIDEAYDLLRLERDFDLDHAVELAWEMSRFDDQHDRLAVAQFAAAHGHLDALGVLFGALPDDEDPEGEHAHMFWHGEDPRSIIMLLTPARGSNAELKEWFEAKEKFLIFDPNRSKWFVQQASVS</sequence>
<gene>
    <name evidence="3" type="ORF">HNQ40_002993</name>
</gene>
<keyword evidence="2" id="KW-0732">Signal</keyword>